<reference evidence="1 2" key="1">
    <citation type="submission" date="2019-09" db="EMBL/GenBank/DDBJ databases">
        <title>Draft genome sequence of Ginsengibacter sp. BR5-29.</title>
        <authorList>
            <person name="Im W.-T."/>
        </authorList>
    </citation>
    <scope>NUCLEOTIDE SEQUENCE [LARGE SCALE GENOMIC DNA]</scope>
    <source>
        <strain evidence="1 2">BR5-29</strain>
    </source>
</reference>
<gene>
    <name evidence="1" type="ORF">FW778_08180</name>
</gene>
<protein>
    <submittedName>
        <fullName evidence="1">Phosphoheptose isomerase</fullName>
    </submittedName>
</protein>
<sequence>MNLLFTNQTSKREVFQKVKTFLLEKGFNIIKIDQERPWGGFFVIDESQSSKFKHYFFNETGEDNEERKGKQSPKILIVERDKRLSWQYHHRRSEIWKVIGGEIGVKRSNTDVEGPIETKKINTLISLHQGERHRLIGLDSWGIVAEIWQHTDPDHPSDEEDIVRVQDDFGR</sequence>
<comment type="caution">
    <text evidence="1">The sequence shown here is derived from an EMBL/GenBank/DDBJ whole genome shotgun (WGS) entry which is preliminary data.</text>
</comment>
<dbReference type="RefSeq" id="WP_150414110.1">
    <property type="nucleotide sequence ID" value="NZ_VYQF01000001.1"/>
</dbReference>
<name>A0A5J5IMQ9_9BACT</name>
<keyword evidence="2" id="KW-1185">Reference proteome</keyword>
<evidence type="ECO:0000313" key="2">
    <source>
        <dbReference type="Proteomes" id="UP000326903"/>
    </source>
</evidence>
<keyword evidence="1" id="KW-0413">Isomerase</keyword>
<dbReference type="Proteomes" id="UP000326903">
    <property type="component" value="Unassembled WGS sequence"/>
</dbReference>
<dbReference type="SUPFAM" id="SSF51182">
    <property type="entry name" value="RmlC-like cupins"/>
    <property type="match status" value="1"/>
</dbReference>
<dbReference type="EMBL" id="VYQF01000001">
    <property type="protein sequence ID" value="KAA9041981.1"/>
    <property type="molecule type" value="Genomic_DNA"/>
</dbReference>
<proteinExistence type="predicted"/>
<organism evidence="1 2">
    <name type="scientific">Ginsengibacter hankyongi</name>
    <dbReference type="NCBI Taxonomy" id="2607284"/>
    <lineage>
        <taxon>Bacteria</taxon>
        <taxon>Pseudomonadati</taxon>
        <taxon>Bacteroidota</taxon>
        <taxon>Chitinophagia</taxon>
        <taxon>Chitinophagales</taxon>
        <taxon>Chitinophagaceae</taxon>
        <taxon>Ginsengibacter</taxon>
    </lineage>
</organism>
<evidence type="ECO:0000313" key="1">
    <source>
        <dbReference type="EMBL" id="KAA9041981.1"/>
    </source>
</evidence>
<accession>A0A5J5IMQ9</accession>
<dbReference type="AlphaFoldDB" id="A0A5J5IMQ9"/>
<dbReference type="GO" id="GO:0016853">
    <property type="term" value="F:isomerase activity"/>
    <property type="evidence" value="ECO:0007669"/>
    <property type="project" value="UniProtKB-KW"/>
</dbReference>
<dbReference type="InterPro" id="IPR011051">
    <property type="entry name" value="RmlC_Cupin_sf"/>
</dbReference>